<proteinExistence type="predicted"/>
<reference evidence="1 2" key="1">
    <citation type="submission" date="2020-08" db="EMBL/GenBank/DDBJ databases">
        <title>Sequencing the genomes of 1000 actinobacteria strains.</title>
        <authorList>
            <person name="Klenk H.-P."/>
        </authorList>
    </citation>
    <scope>NUCLEOTIDE SEQUENCE [LARGE SCALE GENOMIC DNA]</scope>
    <source>
        <strain evidence="1 2">DSM 105783</strain>
    </source>
</reference>
<comment type="caution">
    <text evidence="1">The sequence shown here is derived from an EMBL/GenBank/DDBJ whole genome shotgun (WGS) entry which is preliminary data.</text>
</comment>
<gene>
    <name evidence="1" type="ORF">HD598_000367</name>
</gene>
<dbReference type="EMBL" id="JACHDR010000001">
    <property type="protein sequence ID" value="MBB5511680.1"/>
    <property type="molecule type" value="Genomic_DNA"/>
</dbReference>
<evidence type="ECO:0000313" key="2">
    <source>
        <dbReference type="Proteomes" id="UP000580797"/>
    </source>
</evidence>
<protein>
    <submittedName>
        <fullName evidence="1">Uncharacterized protein</fullName>
    </submittedName>
</protein>
<accession>A0A7W8TRS0</accession>
<sequence>MAPNSNPAIKNQQQTQNGFIISSYYRKNFGINKHDTLLRSQTTDISQTFTDNSFFRFRLGDLSNLQPFFVSVKFTLCEPDLNEKPRQSHPHHP</sequence>
<dbReference type="RefSeq" id="WP_183663414.1">
    <property type="nucleotide sequence ID" value="NZ_JACHDR010000001.1"/>
</dbReference>
<dbReference type="Proteomes" id="UP000580797">
    <property type="component" value="Unassembled WGS sequence"/>
</dbReference>
<evidence type="ECO:0000313" key="1">
    <source>
        <dbReference type="EMBL" id="MBB5511680.1"/>
    </source>
</evidence>
<name>A0A7W8TRS0_9MICC</name>
<organism evidence="1 2">
    <name type="scientific">Neomicrococcus aestuarii</name>
    <dbReference type="NCBI Taxonomy" id="556325"/>
    <lineage>
        <taxon>Bacteria</taxon>
        <taxon>Bacillati</taxon>
        <taxon>Actinomycetota</taxon>
        <taxon>Actinomycetes</taxon>
        <taxon>Micrococcales</taxon>
        <taxon>Micrococcaceae</taxon>
        <taxon>Neomicrococcus</taxon>
    </lineage>
</organism>
<dbReference type="AlphaFoldDB" id="A0A7W8TRS0"/>